<dbReference type="PANTHER" id="PTHR13408:SF0">
    <property type="entry name" value="DNA-DIRECTED RNA POLYMERASE III SUBUNIT RPC4"/>
    <property type="match status" value="1"/>
</dbReference>
<protein>
    <submittedName>
        <fullName evidence="6">Uncharacterized protein</fullName>
    </submittedName>
</protein>
<dbReference type="PANTHER" id="PTHR13408">
    <property type="entry name" value="DNA-DIRECTED RNA POLYMERASE III"/>
    <property type="match status" value="1"/>
</dbReference>
<dbReference type="EMBL" id="JABEBT010000011">
    <property type="protein sequence ID" value="KAF7638569.1"/>
    <property type="molecule type" value="Genomic_DNA"/>
</dbReference>
<evidence type="ECO:0000313" key="7">
    <source>
        <dbReference type="Proteomes" id="UP000605970"/>
    </source>
</evidence>
<dbReference type="InterPro" id="IPR007811">
    <property type="entry name" value="RPC4"/>
</dbReference>
<feature type="region of interest" description="Disordered" evidence="5">
    <location>
        <begin position="57"/>
        <end position="103"/>
    </location>
</feature>
<evidence type="ECO:0000256" key="2">
    <source>
        <dbReference type="ARBA" id="ARBA00022478"/>
    </source>
</evidence>
<feature type="region of interest" description="Disordered" evidence="5">
    <location>
        <begin position="152"/>
        <end position="171"/>
    </location>
</feature>
<name>A0A8S9ZZM5_9BILA</name>
<dbReference type="OrthoDB" id="5836119at2759"/>
<reference evidence="6" key="1">
    <citation type="journal article" date="2020" name="Ecol. Evol.">
        <title>Genome structure and content of the rice root-knot nematode (Meloidogyne graminicola).</title>
        <authorList>
            <person name="Phan N.T."/>
            <person name="Danchin E.G.J."/>
            <person name="Klopp C."/>
            <person name="Perfus-Barbeoch L."/>
            <person name="Kozlowski D.K."/>
            <person name="Koutsovoulos G.D."/>
            <person name="Lopez-Roques C."/>
            <person name="Bouchez O."/>
            <person name="Zahm M."/>
            <person name="Besnard G."/>
            <person name="Bellafiore S."/>
        </authorList>
    </citation>
    <scope>NUCLEOTIDE SEQUENCE</scope>
    <source>
        <strain evidence="6">VN-18</strain>
    </source>
</reference>
<keyword evidence="3" id="KW-0804">Transcription</keyword>
<gene>
    <name evidence="6" type="ORF">Mgra_00001947</name>
</gene>
<dbReference type="AlphaFoldDB" id="A0A8S9ZZM5"/>
<keyword evidence="4" id="KW-0539">Nucleus</keyword>
<feature type="compositionally biased region" description="Basic residues" evidence="5">
    <location>
        <begin position="86"/>
        <end position="98"/>
    </location>
</feature>
<dbReference type="GO" id="GO:0005666">
    <property type="term" value="C:RNA polymerase III complex"/>
    <property type="evidence" value="ECO:0007669"/>
    <property type="project" value="InterPro"/>
</dbReference>
<proteinExistence type="predicted"/>
<dbReference type="Proteomes" id="UP000605970">
    <property type="component" value="Unassembled WGS sequence"/>
</dbReference>
<dbReference type="GO" id="GO:0003677">
    <property type="term" value="F:DNA binding"/>
    <property type="evidence" value="ECO:0007669"/>
    <property type="project" value="InterPro"/>
</dbReference>
<evidence type="ECO:0000256" key="1">
    <source>
        <dbReference type="ARBA" id="ARBA00004123"/>
    </source>
</evidence>
<evidence type="ECO:0000256" key="5">
    <source>
        <dbReference type="SAM" id="MobiDB-lite"/>
    </source>
</evidence>
<comment type="subcellular location">
    <subcellularLocation>
        <location evidence="1">Nucleus</location>
    </subcellularLocation>
</comment>
<keyword evidence="2" id="KW-0240">DNA-directed RNA polymerase</keyword>
<evidence type="ECO:0000313" key="6">
    <source>
        <dbReference type="EMBL" id="KAF7638569.1"/>
    </source>
</evidence>
<evidence type="ECO:0000256" key="4">
    <source>
        <dbReference type="ARBA" id="ARBA00023242"/>
    </source>
</evidence>
<sequence length="464" mass="51244">MNLNFYFFSFILLMGPKERGRGAKTTPSLNSNSGGKRTAIPNIAAAASRILAPKWADSKPNASDASIKSEHINGETSTLKSERGAGRGRPRGRGKGRGGSKSFIASEGVFSQGIGEDIIGSQRTRGLRLKNIKDEEIIGKLENSLHADTIDDIKGNQKSDRGRTAKEKKVKLEPGTSENLYEEFWQSDDELDIEELDELCGGSFITDLKKCEQVPFVLPNNEAQQFNQIVKKRRKEEEQGQYTFKDIKDIKISKEISSLELFSGRTESCLKKKKFQLTSSTIQRIANDNDLSDQLLLFQLPSVPLLRIAKAQKQPENEKQGGLVLPSEKTLINSPSQNRLSSTQEPQVQQKNCLETFGGGTRIGKLQFLRSGKAVFNIGGIQMDISESINSECFETLLRVEVAGDKQQSSNDNNLFGSPFGLNNGIPSSLQQSTSGYGCAHLLGSLPFHFVCSFDIKRELENTK</sequence>
<organism evidence="6 7">
    <name type="scientific">Meloidogyne graminicola</name>
    <dbReference type="NCBI Taxonomy" id="189291"/>
    <lineage>
        <taxon>Eukaryota</taxon>
        <taxon>Metazoa</taxon>
        <taxon>Ecdysozoa</taxon>
        <taxon>Nematoda</taxon>
        <taxon>Chromadorea</taxon>
        <taxon>Rhabditida</taxon>
        <taxon>Tylenchina</taxon>
        <taxon>Tylenchomorpha</taxon>
        <taxon>Tylenchoidea</taxon>
        <taxon>Meloidogynidae</taxon>
        <taxon>Meloidogyninae</taxon>
        <taxon>Meloidogyne</taxon>
    </lineage>
</organism>
<comment type="caution">
    <text evidence="6">The sequence shown here is derived from an EMBL/GenBank/DDBJ whole genome shotgun (WGS) entry which is preliminary data.</text>
</comment>
<evidence type="ECO:0000256" key="3">
    <source>
        <dbReference type="ARBA" id="ARBA00023163"/>
    </source>
</evidence>
<accession>A0A8S9ZZM5</accession>
<dbReference type="Pfam" id="PF05132">
    <property type="entry name" value="RNA_pol_Rpc4"/>
    <property type="match status" value="1"/>
</dbReference>
<dbReference type="GO" id="GO:0042797">
    <property type="term" value="P:tRNA transcription by RNA polymerase III"/>
    <property type="evidence" value="ECO:0007669"/>
    <property type="project" value="TreeGrafter"/>
</dbReference>
<keyword evidence="7" id="KW-1185">Reference proteome</keyword>